<feature type="domain" description="Putative phage metallopeptidase" evidence="1">
    <location>
        <begin position="7"/>
        <end position="138"/>
    </location>
</feature>
<protein>
    <recommendedName>
        <fullName evidence="1">Putative phage metallopeptidase domain-containing protein</fullName>
    </recommendedName>
</protein>
<dbReference type="Pfam" id="PF18894">
    <property type="entry name" value="PhageMetallopep"/>
    <property type="match status" value="1"/>
</dbReference>
<organism evidence="2">
    <name type="scientific">Myoviridae sp. cttph48</name>
    <dbReference type="NCBI Taxonomy" id="2825196"/>
    <lineage>
        <taxon>Viruses</taxon>
        <taxon>Duplodnaviria</taxon>
        <taxon>Heunggongvirae</taxon>
        <taxon>Uroviricota</taxon>
        <taxon>Caudoviricetes</taxon>
    </lineage>
</organism>
<reference evidence="2" key="1">
    <citation type="journal article" date="2021" name="Proc. Natl. Acad. Sci. U.S.A.">
        <title>A Catalog of Tens of Thousands of Viruses from Human Metagenomes Reveals Hidden Associations with Chronic Diseases.</title>
        <authorList>
            <person name="Tisza M.J."/>
            <person name="Buck C.B."/>
        </authorList>
    </citation>
    <scope>NUCLEOTIDE SEQUENCE</scope>
    <source>
        <strain evidence="2">Cttph48</strain>
    </source>
</reference>
<dbReference type="InterPro" id="IPR043998">
    <property type="entry name" value="Put_Metallopep"/>
</dbReference>
<accession>A0A8S5TZN9</accession>
<name>A0A8S5TZN9_9CAUD</name>
<evidence type="ECO:0000313" key="2">
    <source>
        <dbReference type="EMBL" id="DAF87673.1"/>
    </source>
</evidence>
<evidence type="ECO:0000259" key="1">
    <source>
        <dbReference type="Pfam" id="PF18894"/>
    </source>
</evidence>
<sequence length="139" mass="16123">MEHRQINENYRVIAEKLIAQEPALAYIKDSRVKITYLESDSTKKDGRERLVLGECEKVAAKNRWAIPSDFTITLFRNNLVGLSEEQIKTVMFHELLHVGIEPGADGEETYSVRKHDLEDFKEIIDRYGTDWSRVARKAE</sequence>
<proteinExistence type="predicted"/>
<dbReference type="EMBL" id="BK015966">
    <property type="protein sequence ID" value="DAF87673.1"/>
    <property type="molecule type" value="Genomic_DNA"/>
</dbReference>